<feature type="domain" description="UDP-N-acetylglucosamine 2-epimerase" evidence="1">
    <location>
        <begin position="23"/>
        <end position="364"/>
    </location>
</feature>
<evidence type="ECO:0000259" key="1">
    <source>
        <dbReference type="Pfam" id="PF02350"/>
    </source>
</evidence>
<accession>A0A4U2Q0A9</accession>
<evidence type="ECO:0000313" key="2">
    <source>
        <dbReference type="EMBL" id="TKH45572.1"/>
    </source>
</evidence>
<dbReference type="InterPro" id="IPR020004">
    <property type="entry name" value="UDP-GlcNAc_Epase"/>
</dbReference>
<dbReference type="Pfam" id="PF02350">
    <property type="entry name" value="Epimerase_2"/>
    <property type="match status" value="1"/>
</dbReference>
<dbReference type="Gene3D" id="3.40.50.2000">
    <property type="entry name" value="Glycogen Phosphorylase B"/>
    <property type="match status" value="2"/>
</dbReference>
<dbReference type="RefSeq" id="WP_137060534.1">
    <property type="nucleotide sequence ID" value="NZ_PNXQ01000005.1"/>
</dbReference>
<dbReference type="PANTHER" id="PTHR43174:SF3">
    <property type="entry name" value="UDP-N-ACETYLGLUCOSAMINE 2-EPIMERASE"/>
    <property type="match status" value="1"/>
</dbReference>
<dbReference type="NCBIfam" id="TIGR03568">
    <property type="entry name" value="NeuC_NnaA"/>
    <property type="match status" value="1"/>
</dbReference>
<dbReference type="Proteomes" id="UP000308114">
    <property type="component" value="Unassembled WGS sequence"/>
</dbReference>
<name>A0A4U2Q0A9_9BACL</name>
<evidence type="ECO:0000313" key="3">
    <source>
        <dbReference type="Proteomes" id="UP000308114"/>
    </source>
</evidence>
<protein>
    <submittedName>
        <fullName evidence="2">UDP-N-acetylglucosamine 2-epimerase (Hydrolyzing)</fullName>
    </submittedName>
</protein>
<gene>
    <name evidence="2" type="primary">neuC</name>
    <name evidence="2" type="ORF">C1I60_03665</name>
</gene>
<dbReference type="SUPFAM" id="SSF53756">
    <property type="entry name" value="UDP-Glycosyltransferase/glycogen phosphorylase"/>
    <property type="match status" value="1"/>
</dbReference>
<comment type="caution">
    <text evidence="2">The sequence shown here is derived from an EMBL/GenBank/DDBJ whole genome shotgun (WGS) entry which is preliminary data.</text>
</comment>
<dbReference type="PANTHER" id="PTHR43174">
    <property type="entry name" value="UDP-N-ACETYLGLUCOSAMINE 2-EPIMERASE"/>
    <property type="match status" value="1"/>
</dbReference>
<sequence length="379" mass="42077">MKKVLVITGTRADYGIYYPVLRAIEDEHALELHLLVTGMHLSSQYGYTLDAIHKDGFRVSAKVDCLLQGSTHANMSRSIGIAIMGMTQSIEALEPDFVVVLGDRGEMLAAAIVSSHMNIPLVHLHGGEVSGTIDESVRHAISKLAHIHFVATNGSRERLIRLGEEPWRIHVVGAPRIETMMNTSLPDLEETKRKYDLDIDNDYVLFAYHPVTTEEVDMSKLGKMLEVLLTGENEVICVMPNSDAGADAIVDVYNRFAARGEMHLVTSFEQLDYLTMLKNAKVFIGNSSSGIIEAASFHVPVINIGTRQTGRERSANTIDIKADEIELMSALEYAMSEPFQQIVEASDNIYSRDNTSSHIVDILKRTSKSEQLIQKTITY</sequence>
<dbReference type="EMBL" id="PNXQ01000005">
    <property type="protein sequence ID" value="TKH45572.1"/>
    <property type="molecule type" value="Genomic_DNA"/>
</dbReference>
<reference evidence="2 3" key="1">
    <citation type="submission" date="2018-01" db="EMBL/GenBank/DDBJ databases">
        <title>Bacillales members from the olive rhizosphere are effective biological control agents against Verticillium dahliae.</title>
        <authorList>
            <person name="Gomez-Lama C."/>
            <person name="Legarda G."/>
            <person name="Ruano-Rosa D."/>
            <person name="Pizarro-Tobias P."/>
            <person name="Valverde-Corredor A."/>
            <person name="Niqui J.L."/>
            <person name="Trivino J.C."/>
            <person name="Roca A."/>
            <person name="Mercado-Blanco J."/>
        </authorList>
    </citation>
    <scope>NUCLEOTIDE SEQUENCE [LARGE SCALE GENOMIC DNA]</scope>
    <source>
        <strain evidence="2 3">PIC167</strain>
    </source>
</reference>
<dbReference type="InterPro" id="IPR003331">
    <property type="entry name" value="UDP_GlcNAc_Epimerase_2_dom"/>
</dbReference>
<dbReference type="AlphaFoldDB" id="A0A4U2Q0A9"/>
<proteinExistence type="predicted"/>
<organism evidence="2 3">
    <name type="scientific">Paenibacillus terrae</name>
    <dbReference type="NCBI Taxonomy" id="159743"/>
    <lineage>
        <taxon>Bacteria</taxon>
        <taxon>Bacillati</taxon>
        <taxon>Bacillota</taxon>
        <taxon>Bacilli</taxon>
        <taxon>Bacillales</taxon>
        <taxon>Paenibacillaceae</taxon>
        <taxon>Paenibacillus</taxon>
    </lineage>
</organism>
<dbReference type="CDD" id="cd03786">
    <property type="entry name" value="GTB_UDP-GlcNAc_2-Epimerase"/>
    <property type="match status" value="1"/>
</dbReference>
<dbReference type="GO" id="GO:0004553">
    <property type="term" value="F:hydrolase activity, hydrolyzing O-glycosyl compounds"/>
    <property type="evidence" value="ECO:0007669"/>
    <property type="project" value="InterPro"/>
</dbReference>
<dbReference type="GO" id="GO:0006047">
    <property type="term" value="P:UDP-N-acetylglucosamine metabolic process"/>
    <property type="evidence" value="ECO:0007669"/>
    <property type="project" value="InterPro"/>
</dbReference>
<dbReference type="InterPro" id="IPR029767">
    <property type="entry name" value="WecB-like"/>
</dbReference>